<feature type="transmembrane region" description="Helical" evidence="8">
    <location>
        <begin position="332"/>
        <end position="356"/>
    </location>
</feature>
<dbReference type="SMART" id="SM00382">
    <property type="entry name" value="AAA"/>
    <property type="match status" value="1"/>
</dbReference>
<feature type="transmembrane region" description="Helical" evidence="8">
    <location>
        <begin position="113"/>
        <end position="133"/>
    </location>
</feature>
<dbReference type="GO" id="GO:0015421">
    <property type="term" value="F:ABC-type oligopeptide transporter activity"/>
    <property type="evidence" value="ECO:0007669"/>
    <property type="project" value="TreeGrafter"/>
</dbReference>
<feature type="domain" description="ABC transporter" evidence="9">
    <location>
        <begin position="393"/>
        <end position="627"/>
    </location>
</feature>
<dbReference type="PROSITE" id="PS50893">
    <property type="entry name" value="ABC_TRANSPORTER_2"/>
    <property type="match status" value="1"/>
</dbReference>
<evidence type="ECO:0000313" key="12">
    <source>
        <dbReference type="Proteomes" id="UP000199452"/>
    </source>
</evidence>
<reference evidence="11 12" key="1">
    <citation type="submission" date="2016-09" db="EMBL/GenBank/DDBJ databases">
        <authorList>
            <person name="Capua I."/>
            <person name="De Benedictis P."/>
            <person name="Joannis T."/>
            <person name="Lombin L.H."/>
            <person name="Cattoli G."/>
        </authorList>
    </citation>
    <scope>NUCLEOTIDE SEQUENCE [LARGE SCALE GENOMIC DNA]</scope>
    <source>
        <strain evidence="11 12">A7P-90m</strain>
    </source>
</reference>
<dbReference type="GO" id="GO:0005886">
    <property type="term" value="C:plasma membrane"/>
    <property type="evidence" value="ECO:0007669"/>
    <property type="project" value="UniProtKB-SubCell"/>
</dbReference>
<accession>A0A1G6PXS8</accession>
<evidence type="ECO:0000256" key="8">
    <source>
        <dbReference type="SAM" id="Phobius"/>
    </source>
</evidence>
<dbReference type="Gene3D" id="3.40.50.300">
    <property type="entry name" value="P-loop containing nucleotide triphosphate hydrolases"/>
    <property type="match status" value="1"/>
</dbReference>
<dbReference type="InterPro" id="IPR017871">
    <property type="entry name" value="ABC_transporter-like_CS"/>
</dbReference>
<dbReference type="InterPro" id="IPR011527">
    <property type="entry name" value="ABC1_TM_dom"/>
</dbReference>
<keyword evidence="5 11" id="KW-0067">ATP-binding</keyword>
<comment type="subcellular location">
    <subcellularLocation>
        <location evidence="1">Cell membrane</location>
        <topology evidence="1">Multi-pass membrane protein</topology>
    </subcellularLocation>
</comment>
<keyword evidence="2 8" id="KW-0812">Transmembrane</keyword>
<evidence type="ECO:0000256" key="7">
    <source>
        <dbReference type="ARBA" id="ARBA00023136"/>
    </source>
</evidence>
<feature type="transmembrane region" description="Helical" evidence="8">
    <location>
        <begin position="75"/>
        <end position="101"/>
    </location>
</feature>
<keyword evidence="3" id="KW-0547">Nucleotide-binding</keyword>
<dbReference type="Proteomes" id="UP000199452">
    <property type="component" value="Unassembled WGS sequence"/>
</dbReference>
<dbReference type="GO" id="GO:0016887">
    <property type="term" value="F:ATP hydrolysis activity"/>
    <property type="evidence" value="ECO:0007669"/>
    <property type="project" value="InterPro"/>
</dbReference>
<feature type="transmembrane region" description="Helical" evidence="8">
    <location>
        <begin position="187"/>
        <end position="208"/>
    </location>
</feature>
<dbReference type="Pfam" id="PF00664">
    <property type="entry name" value="ABC_membrane"/>
    <property type="match status" value="1"/>
</dbReference>
<dbReference type="GO" id="GO:0006508">
    <property type="term" value="P:proteolysis"/>
    <property type="evidence" value="ECO:0007669"/>
    <property type="project" value="InterPro"/>
</dbReference>
<sequence>MQHFLVCYKVKGGRFLIGDPALGIKWITEEELALLWKSNKLLQLEPNETQFVKNRKEQHLQWKWFLHLVSKDSSILTTILIIGIAVAILSLATAVFAQVLIDKLIPSGDSVRIYFAIGLVALLLISKSLIGYFRQMLMLKQGVDTNVRITKNFFSGLLLIPMPFFASRKIGDIVARLNDIGRIQQTVAYLFGELLISILILIISLAAVFMYNQWVGLVLLAGIPLFAFIAYVYHRAIVIGQREAMVANALNESNFINTINNILPVKSFGRESRFAKLGLVTFRFLQEKLYHLGKVGSAVQLFAGLAGIIVTIAVVVISTSQMMAGKMTTGEFMAVFSLSGTVLPALASIAFANIQLQGARIAFERMYEFSSMDKEYNAEVDDQKEKATSFEILQLHAVNFRYPGRRLLLEEVNFSVSKGELVTIFGDNGTGKSTLLSLIQQFNQPESGIITFNGNNVNCYSINSYRKLVAVVPQDVTLINGTLLANIVMSDSEDDLHQAIKVLSKHQLIPFFENFPQGFQTMLGDGGIQISGGQKQLVGLARALVVSPKLLLIDELTAYMDLRAEQFVMELLLRLKSEMGILSITHNIRNAALSDRIVVLSNGKVEATGKHHELITGNNLYSTAWKAFATFQNA</sequence>
<dbReference type="InterPro" id="IPR003593">
    <property type="entry name" value="AAA+_ATPase"/>
</dbReference>
<dbReference type="InterPro" id="IPR036640">
    <property type="entry name" value="ABC1_TM_sf"/>
</dbReference>
<name>A0A1G6PXS8_9BACT</name>
<dbReference type="SUPFAM" id="SSF90123">
    <property type="entry name" value="ABC transporter transmembrane region"/>
    <property type="match status" value="1"/>
</dbReference>
<dbReference type="SUPFAM" id="SSF52540">
    <property type="entry name" value="P-loop containing nucleoside triphosphate hydrolases"/>
    <property type="match status" value="1"/>
</dbReference>
<dbReference type="PANTHER" id="PTHR43394">
    <property type="entry name" value="ATP-DEPENDENT PERMEASE MDL1, MITOCHONDRIAL"/>
    <property type="match status" value="1"/>
</dbReference>
<dbReference type="InterPro" id="IPR039421">
    <property type="entry name" value="Type_1_exporter"/>
</dbReference>
<dbReference type="PROSITE" id="PS50929">
    <property type="entry name" value="ABC_TM1F"/>
    <property type="match status" value="1"/>
</dbReference>
<dbReference type="InterPro" id="IPR003439">
    <property type="entry name" value="ABC_transporter-like_ATP-bd"/>
</dbReference>
<dbReference type="AlphaFoldDB" id="A0A1G6PXS8"/>
<keyword evidence="4" id="KW-0378">Hydrolase</keyword>
<dbReference type="Gene3D" id="1.20.1560.10">
    <property type="entry name" value="ABC transporter type 1, transmembrane domain"/>
    <property type="match status" value="1"/>
</dbReference>
<dbReference type="PANTHER" id="PTHR43394:SF1">
    <property type="entry name" value="ATP-BINDING CASSETTE SUB-FAMILY B MEMBER 10, MITOCHONDRIAL"/>
    <property type="match status" value="1"/>
</dbReference>
<evidence type="ECO:0000259" key="9">
    <source>
        <dbReference type="PROSITE" id="PS50893"/>
    </source>
</evidence>
<dbReference type="PROSITE" id="PS00211">
    <property type="entry name" value="ABC_TRANSPORTER_1"/>
    <property type="match status" value="1"/>
</dbReference>
<dbReference type="Gene3D" id="3.90.70.10">
    <property type="entry name" value="Cysteine proteinases"/>
    <property type="match status" value="1"/>
</dbReference>
<dbReference type="EMBL" id="FMYP01000056">
    <property type="protein sequence ID" value="SDC84923.1"/>
    <property type="molecule type" value="Genomic_DNA"/>
</dbReference>
<dbReference type="InterPro" id="IPR005074">
    <property type="entry name" value="Peptidase_C39"/>
</dbReference>
<evidence type="ECO:0000256" key="5">
    <source>
        <dbReference type="ARBA" id="ARBA00022840"/>
    </source>
</evidence>
<dbReference type="STRING" id="1640674.SAMN05216323_10562"/>
<gene>
    <name evidence="11" type="ORF">SAMN05216323_10562</name>
</gene>
<evidence type="ECO:0000256" key="4">
    <source>
        <dbReference type="ARBA" id="ARBA00022801"/>
    </source>
</evidence>
<feature type="transmembrane region" description="Helical" evidence="8">
    <location>
        <begin position="298"/>
        <end position="320"/>
    </location>
</feature>
<feature type="transmembrane region" description="Helical" evidence="8">
    <location>
        <begin position="214"/>
        <end position="233"/>
    </location>
</feature>
<dbReference type="GO" id="GO:0008233">
    <property type="term" value="F:peptidase activity"/>
    <property type="evidence" value="ECO:0007669"/>
    <property type="project" value="InterPro"/>
</dbReference>
<evidence type="ECO:0000256" key="2">
    <source>
        <dbReference type="ARBA" id="ARBA00022692"/>
    </source>
</evidence>
<evidence type="ECO:0000256" key="1">
    <source>
        <dbReference type="ARBA" id="ARBA00004651"/>
    </source>
</evidence>
<dbReference type="OrthoDB" id="9760358at2"/>
<evidence type="ECO:0000259" key="10">
    <source>
        <dbReference type="PROSITE" id="PS50929"/>
    </source>
</evidence>
<organism evidence="11 12">
    <name type="scientific">Williamwhitmania taraxaci</name>
    <dbReference type="NCBI Taxonomy" id="1640674"/>
    <lineage>
        <taxon>Bacteria</taxon>
        <taxon>Pseudomonadati</taxon>
        <taxon>Bacteroidota</taxon>
        <taxon>Bacteroidia</taxon>
        <taxon>Bacteroidales</taxon>
        <taxon>Williamwhitmaniaceae</taxon>
        <taxon>Williamwhitmania</taxon>
    </lineage>
</organism>
<dbReference type="InterPro" id="IPR027417">
    <property type="entry name" value="P-loop_NTPase"/>
</dbReference>
<dbReference type="Pfam" id="PF03412">
    <property type="entry name" value="Peptidase_C39"/>
    <property type="match status" value="1"/>
</dbReference>
<evidence type="ECO:0000256" key="3">
    <source>
        <dbReference type="ARBA" id="ARBA00022741"/>
    </source>
</evidence>
<proteinExistence type="predicted"/>
<keyword evidence="6 8" id="KW-1133">Transmembrane helix</keyword>
<keyword evidence="12" id="KW-1185">Reference proteome</keyword>
<keyword evidence="7 8" id="KW-0472">Membrane</keyword>
<evidence type="ECO:0000313" key="11">
    <source>
        <dbReference type="EMBL" id="SDC84923.1"/>
    </source>
</evidence>
<dbReference type="Pfam" id="PF00005">
    <property type="entry name" value="ABC_tran"/>
    <property type="match status" value="1"/>
</dbReference>
<feature type="domain" description="ABC transmembrane type-1" evidence="10">
    <location>
        <begin position="79"/>
        <end position="358"/>
    </location>
</feature>
<dbReference type="GO" id="GO:0005524">
    <property type="term" value="F:ATP binding"/>
    <property type="evidence" value="ECO:0007669"/>
    <property type="project" value="UniProtKB-KW"/>
</dbReference>
<protein>
    <submittedName>
        <fullName evidence="11">ATP-binding cassette, subfamily B</fullName>
    </submittedName>
</protein>
<evidence type="ECO:0000256" key="6">
    <source>
        <dbReference type="ARBA" id="ARBA00022989"/>
    </source>
</evidence>